<dbReference type="AlphaFoldDB" id="A0AA37GX29"/>
<keyword evidence="1" id="KW-0732">Signal</keyword>
<accession>A0AA37GX29</accession>
<comment type="caution">
    <text evidence="2">The sequence shown here is derived from an EMBL/GenBank/DDBJ whole genome shotgun (WGS) entry which is preliminary data.</text>
</comment>
<organism evidence="2 3">
    <name type="scientific">Colletotrichum liriopes</name>
    <dbReference type="NCBI Taxonomy" id="708192"/>
    <lineage>
        <taxon>Eukaryota</taxon>
        <taxon>Fungi</taxon>
        <taxon>Dikarya</taxon>
        <taxon>Ascomycota</taxon>
        <taxon>Pezizomycotina</taxon>
        <taxon>Sordariomycetes</taxon>
        <taxon>Hypocreomycetidae</taxon>
        <taxon>Glomerellales</taxon>
        <taxon>Glomerellaceae</taxon>
        <taxon>Colletotrichum</taxon>
        <taxon>Colletotrichum spaethianum species complex</taxon>
    </lineage>
</organism>
<gene>
    <name evidence="2" type="ORF">ColLi_11757</name>
</gene>
<sequence>MKFSAVFLAILASVNASPLFGKRDALDSKDAMCKGWDLTTPEGVDRLWEETYAGVSLDLFIKLQWEHQNSWVKNLEDQVSGGTSGKSGAAGCSALGNVCNPMNGLTCDQQYERYGQTPVGKNSYWTFQAVKGMHAKFSELNRQLTKETLISGLQIGQMVTDFKGNQDDPGDVLGWLSAAATMGGALGGLVPGAGTAIAGGFGILSGIFSGLASNSAQEIDQGSISAALANAFEKATGAIEKTLRIATGGGTSDDEYNSLPAPKWDTYESKIAKFFNGGWFLIDDDEKAVTITLQSISNNIKPKVANDVMSAASLYLVADKRDNVRSREDCGFAQGRQWMALRDGEEYCFYVMRNSPNAIRENDWVEVESEIYDKMASYGLGNRDPYYRAIIDCALNGGDNKDKIDLSKLAWGKVPTCYFNLPAVFIEKDTEVGCGSPFDNQGCNYLKPTPLS</sequence>
<dbReference type="Proteomes" id="UP001055172">
    <property type="component" value="Unassembled WGS sequence"/>
</dbReference>
<feature type="chain" id="PRO_5041287867" evidence="1">
    <location>
        <begin position="17"/>
        <end position="452"/>
    </location>
</feature>
<dbReference type="EMBL" id="BPPX01000036">
    <property type="protein sequence ID" value="GJC88919.1"/>
    <property type="molecule type" value="Genomic_DNA"/>
</dbReference>
<reference evidence="2 3" key="1">
    <citation type="submission" date="2021-07" db="EMBL/GenBank/DDBJ databases">
        <title>Genome data of Colletotrichum spaethianum.</title>
        <authorList>
            <person name="Utami Y.D."/>
            <person name="Hiruma K."/>
        </authorList>
    </citation>
    <scope>NUCLEOTIDE SEQUENCE [LARGE SCALE GENOMIC DNA]</scope>
    <source>
        <strain evidence="2 3">MAFF 242679</strain>
    </source>
</reference>
<feature type="signal peptide" evidence="1">
    <location>
        <begin position="1"/>
        <end position="16"/>
    </location>
</feature>
<protein>
    <submittedName>
        <fullName evidence="2">Uncharacterized protein</fullName>
    </submittedName>
</protein>
<evidence type="ECO:0000313" key="3">
    <source>
        <dbReference type="Proteomes" id="UP001055172"/>
    </source>
</evidence>
<evidence type="ECO:0000256" key="1">
    <source>
        <dbReference type="SAM" id="SignalP"/>
    </source>
</evidence>
<name>A0AA37GX29_9PEZI</name>
<evidence type="ECO:0000313" key="2">
    <source>
        <dbReference type="EMBL" id="GJC88919.1"/>
    </source>
</evidence>
<proteinExistence type="predicted"/>
<keyword evidence="3" id="KW-1185">Reference proteome</keyword>